<dbReference type="InterPro" id="IPR011040">
    <property type="entry name" value="Sialidase"/>
</dbReference>
<comment type="caution">
    <text evidence="3">The sequence shown here is derived from an EMBL/GenBank/DDBJ whole genome shotgun (WGS) entry which is preliminary data.</text>
</comment>
<dbReference type="OrthoDB" id="252062at2759"/>
<reference evidence="3 4" key="1">
    <citation type="journal article" date="2018" name="BMC Genomics">
        <title>Genomic comparison of Trypanosoma conorhini and Trypanosoma rangeli to Trypanosoma cruzi strains of high and low virulence.</title>
        <authorList>
            <person name="Bradwell K.R."/>
            <person name="Koparde V.N."/>
            <person name="Matveyev A.V."/>
            <person name="Serrano M.G."/>
            <person name="Alves J.M."/>
            <person name="Parikh H."/>
            <person name="Huang B."/>
            <person name="Lee V."/>
            <person name="Espinosa-Alvarez O."/>
            <person name="Ortiz P.A."/>
            <person name="Costa-Martins A.G."/>
            <person name="Teixeira M.M."/>
            <person name="Buck G.A."/>
        </authorList>
    </citation>
    <scope>NUCLEOTIDE SEQUENCE [LARGE SCALE GENOMIC DNA]</scope>
    <source>
        <strain evidence="3 4">025E</strain>
    </source>
</reference>
<feature type="region of interest" description="Disordered" evidence="1">
    <location>
        <begin position="239"/>
        <end position="262"/>
    </location>
</feature>
<evidence type="ECO:0000313" key="4">
    <source>
        <dbReference type="Proteomes" id="UP000284403"/>
    </source>
</evidence>
<dbReference type="AlphaFoldDB" id="A0A422MUD4"/>
<accession>A0A422MUD4</accession>
<evidence type="ECO:0000313" key="3">
    <source>
        <dbReference type="EMBL" id="RNE96816.1"/>
    </source>
</evidence>
<dbReference type="SUPFAM" id="SSF50939">
    <property type="entry name" value="Sialidases"/>
    <property type="match status" value="1"/>
</dbReference>
<evidence type="ECO:0000259" key="2">
    <source>
        <dbReference type="Pfam" id="PF13859"/>
    </source>
</evidence>
<dbReference type="Gene3D" id="2.120.10.10">
    <property type="match status" value="1"/>
</dbReference>
<feature type="domain" description="Sialidase" evidence="2">
    <location>
        <begin position="46"/>
        <end position="221"/>
    </location>
</feature>
<keyword evidence="4" id="KW-1185">Reference proteome</keyword>
<gene>
    <name evidence="3" type="ORF">Tco025E_09639</name>
</gene>
<dbReference type="RefSeq" id="XP_029223441.1">
    <property type="nucleotide sequence ID" value="XM_029376450.1"/>
</dbReference>
<dbReference type="EMBL" id="MKKU01001212">
    <property type="protein sequence ID" value="RNE96816.1"/>
    <property type="molecule type" value="Genomic_DNA"/>
</dbReference>
<dbReference type="Proteomes" id="UP000284403">
    <property type="component" value="Unassembled WGS sequence"/>
</dbReference>
<proteinExistence type="predicted"/>
<name>A0A422MUD4_9TRYP</name>
<protein>
    <submittedName>
        <fullName evidence="3">Trans-sialidase</fullName>
    </submittedName>
</protein>
<dbReference type="InterPro" id="IPR036278">
    <property type="entry name" value="Sialidase_sf"/>
</dbReference>
<sequence>MCCCNSGAAAANQENAKDPLAGTTDIPGAAWEGVGAAAQSVNSLRVPSLFAVGDDVFAVAEAHCTKQDGEADCLTGVALKHLKETAEGAAMEMAAADTSLLYTQLVEGGAAAVKKAMDIMRPTTVVRGKDVYMLLGNYSRASSASQVSGKTGWNLFLVKETVSGDDETKKIEWSETHAVQPESVGSLASLTQLVGGGGSGHVLKDCTLVFPMQGINKEKRALCCPCASGSQTINGRFRRRRPVRAAETRPSWSGGAKRNSSR</sequence>
<evidence type="ECO:0000256" key="1">
    <source>
        <dbReference type="SAM" id="MobiDB-lite"/>
    </source>
</evidence>
<organism evidence="3 4">
    <name type="scientific">Trypanosoma conorhini</name>
    <dbReference type="NCBI Taxonomy" id="83891"/>
    <lineage>
        <taxon>Eukaryota</taxon>
        <taxon>Discoba</taxon>
        <taxon>Euglenozoa</taxon>
        <taxon>Kinetoplastea</taxon>
        <taxon>Metakinetoplastina</taxon>
        <taxon>Trypanosomatida</taxon>
        <taxon>Trypanosomatidae</taxon>
        <taxon>Trypanosoma</taxon>
    </lineage>
</organism>
<dbReference type="Pfam" id="PF13859">
    <property type="entry name" value="BNR_3"/>
    <property type="match status" value="1"/>
</dbReference>
<dbReference type="GeneID" id="40323250"/>
<dbReference type="CDD" id="cd15482">
    <property type="entry name" value="Sialidase_non-viral"/>
    <property type="match status" value="1"/>
</dbReference>